<dbReference type="PANTHER" id="PTHR28097:SF1">
    <property type="entry name" value="PHEROMONE A FACTOR RECEPTOR"/>
    <property type="match status" value="1"/>
</dbReference>
<sequence>MAASTSNPNKWAVFGFTTTPEERIGPDPPYTYQALQVNLFFRVFLGVVSLFITWIPGRLLYRNGEFGGMMLCALTMTLNFFTIINALIWRNDDVESWYAGYGWCDLQAYILFALHTSFNIALFEVMRGLAAKCAIDRVTSLTSGEKQRQQITSAVVIFAIPIIQVILTYPLAVGRFNVSTLVGCSVYYMPNWLFLIFFVIPTPIFITGAAIMAGLTFYRYRKIERATRKIISSQDSVAGARQARVRKKLYFTTLGCIVVVLPLTLTLFVRNVLAGSPWTRPFDFDSFHYGPDPFNSGFISFTTSDMMSFQQLAISYIPEIAGIALFIPFGTTIDALNAYRKALLALGLGILFPKLREEIKTKPKDKGSSPSWWSSLIRPLRSTTSSVIQSRKASLLPTVEHASVSSRNSAALSPSSSSRNQNPWPDLSAREIDSYSSRLRSPAASPARPLPVMHAAALGPNQPVSVQFPSVPVAIPSFRRGSEPASPRTSVAGEKPWEDLNQQNVGVDTRVWSDAEKDAEGGGEAGVRRNVVRVETRINTTSDGTEAGQEDQGDRGGRATS</sequence>
<feature type="compositionally biased region" description="Low complexity" evidence="10">
    <location>
        <begin position="406"/>
        <end position="418"/>
    </location>
</feature>
<dbReference type="InterPro" id="IPR001499">
    <property type="entry name" value="GPCR_STE3"/>
</dbReference>
<dbReference type="AlphaFoldDB" id="A0AAV9HDU5"/>
<evidence type="ECO:0000256" key="9">
    <source>
        <dbReference type="ARBA" id="ARBA00023224"/>
    </source>
</evidence>
<feature type="compositionally biased region" description="Basic and acidic residues" evidence="10">
    <location>
        <begin position="552"/>
        <end position="561"/>
    </location>
</feature>
<keyword evidence="7 11" id="KW-0472">Membrane</keyword>
<feature type="transmembrane region" description="Helical" evidence="11">
    <location>
        <begin position="39"/>
        <end position="61"/>
    </location>
</feature>
<keyword evidence="9" id="KW-0807">Transducer</keyword>
<evidence type="ECO:0000256" key="3">
    <source>
        <dbReference type="ARBA" id="ARBA00022507"/>
    </source>
</evidence>
<evidence type="ECO:0000256" key="11">
    <source>
        <dbReference type="SAM" id="Phobius"/>
    </source>
</evidence>
<feature type="region of interest" description="Disordered" evidence="10">
    <location>
        <begin position="515"/>
        <end position="561"/>
    </location>
</feature>
<evidence type="ECO:0000256" key="8">
    <source>
        <dbReference type="ARBA" id="ARBA00023170"/>
    </source>
</evidence>
<evidence type="ECO:0000256" key="7">
    <source>
        <dbReference type="ARBA" id="ARBA00023136"/>
    </source>
</evidence>
<proteinExistence type="inferred from homology"/>
<feature type="transmembrane region" description="Helical" evidence="11">
    <location>
        <begin position="68"/>
        <end position="89"/>
    </location>
</feature>
<dbReference type="GO" id="GO:0000750">
    <property type="term" value="P:pheromone-dependent signal transduction involved in conjugation with cellular fusion"/>
    <property type="evidence" value="ECO:0007669"/>
    <property type="project" value="TreeGrafter"/>
</dbReference>
<accession>A0AAV9HDU5</accession>
<gene>
    <name evidence="12" type="ORF">QBC42DRAFT_316541</name>
</gene>
<evidence type="ECO:0000256" key="2">
    <source>
        <dbReference type="ARBA" id="ARBA00011085"/>
    </source>
</evidence>
<comment type="similarity">
    <text evidence="2">Belongs to the G-protein coupled receptor 4 family.</text>
</comment>
<keyword evidence="4 11" id="KW-0812">Transmembrane</keyword>
<evidence type="ECO:0000256" key="5">
    <source>
        <dbReference type="ARBA" id="ARBA00022989"/>
    </source>
</evidence>
<name>A0AAV9HDU5_9PEZI</name>
<feature type="region of interest" description="Disordered" evidence="10">
    <location>
        <begin position="406"/>
        <end position="428"/>
    </location>
</feature>
<feature type="region of interest" description="Disordered" evidence="10">
    <location>
        <begin position="479"/>
        <end position="503"/>
    </location>
</feature>
<dbReference type="GO" id="GO:0005886">
    <property type="term" value="C:plasma membrane"/>
    <property type="evidence" value="ECO:0007669"/>
    <property type="project" value="TreeGrafter"/>
</dbReference>
<evidence type="ECO:0000256" key="6">
    <source>
        <dbReference type="ARBA" id="ARBA00023040"/>
    </source>
</evidence>
<feature type="transmembrane region" description="Helical" evidence="11">
    <location>
        <begin position="109"/>
        <end position="130"/>
    </location>
</feature>
<keyword evidence="8 12" id="KW-0675">Receptor</keyword>
<keyword evidence="6" id="KW-0297">G-protein coupled receptor</keyword>
<evidence type="ECO:0000256" key="10">
    <source>
        <dbReference type="SAM" id="MobiDB-lite"/>
    </source>
</evidence>
<keyword evidence="13" id="KW-1185">Reference proteome</keyword>
<evidence type="ECO:0000313" key="12">
    <source>
        <dbReference type="EMBL" id="KAK4457955.1"/>
    </source>
</evidence>
<comment type="subcellular location">
    <subcellularLocation>
        <location evidence="1">Membrane</location>
        <topology evidence="1">Multi-pass membrane protein</topology>
    </subcellularLocation>
</comment>
<evidence type="ECO:0000313" key="13">
    <source>
        <dbReference type="Proteomes" id="UP001321749"/>
    </source>
</evidence>
<keyword evidence="3" id="KW-0589">Pheromone response</keyword>
<dbReference type="PANTHER" id="PTHR28097">
    <property type="entry name" value="PHEROMONE A FACTOR RECEPTOR"/>
    <property type="match status" value="1"/>
</dbReference>
<feature type="transmembrane region" description="Helical" evidence="11">
    <location>
        <begin position="192"/>
        <end position="218"/>
    </location>
</feature>
<dbReference type="CDD" id="cd14966">
    <property type="entry name" value="7tmD_STE3"/>
    <property type="match status" value="1"/>
</dbReference>
<feature type="transmembrane region" description="Helical" evidence="11">
    <location>
        <begin position="151"/>
        <end position="172"/>
    </location>
</feature>
<reference evidence="12" key="1">
    <citation type="journal article" date="2023" name="Mol. Phylogenet. Evol.">
        <title>Genome-scale phylogeny and comparative genomics of the fungal order Sordariales.</title>
        <authorList>
            <person name="Hensen N."/>
            <person name="Bonometti L."/>
            <person name="Westerberg I."/>
            <person name="Brannstrom I.O."/>
            <person name="Guillou S."/>
            <person name="Cros-Aarteil S."/>
            <person name="Calhoun S."/>
            <person name="Haridas S."/>
            <person name="Kuo A."/>
            <person name="Mondo S."/>
            <person name="Pangilinan J."/>
            <person name="Riley R."/>
            <person name="LaButti K."/>
            <person name="Andreopoulos B."/>
            <person name="Lipzen A."/>
            <person name="Chen C."/>
            <person name="Yan M."/>
            <person name="Daum C."/>
            <person name="Ng V."/>
            <person name="Clum A."/>
            <person name="Steindorff A."/>
            <person name="Ohm R.A."/>
            <person name="Martin F."/>
            <person name="Silar P."/>
            <person name="Natvig D.O."/>
            <person name="Lalanne C."/>
            <person name="Gautier V."/>
            <person name="Ament-Velasquez S.L."/>
            <person name="Kruys A."/>
            <person name="Hutchinson M.I."/>
            <person name="Powell A.J."/>
            <person name="Barry K."/>
            <person name="Miller A.N."/>
            <person name="Grigoriev I.V."/>
            <person name="Debuchy R."/>
            <person name="Gladieux P."/>
            <person name="Hiltunen Thoren M."/>
            <person name="Johannesson H."/>
        </authorList>
    </citation>
    <scope>NUCLEOTIDE SEQUENCE</scope>
    <source>
        <strain evidence="12">PSN324</strain>
    </source>
</reference>
<protein>
    <submittedName>
        <fullName evidence="12">Pheromone A receptor-domain-containing protein</fullName>
    </submittedName>
</protein>
<dbReference type="EMBL" id="MU865089">
    <property type="protein sequence ID" value="KAK4457955.1"/>
    <property type="molecule type" value="Genomic_DNA"/>
</dbReference>
<reference evidence="12" key="2">
    <citation type="submission" date="2023-06" db="EMBL/GenBank/DDBJ databases">
        <authorList>
            <consortium name="Lawrence Berkeley National Laboratory"/>
            <person name="Mondo S.J."/>
            <person name="Hensen N."/>
            <person name="Bonometti L."/>
            <person name="Westerberg I."/>
            <person name="Brannstrom I.O."/>
            <person name="Guillou S."/>
            <person name="Cros-Aarteil S."/>
            <person name="Calhoun S."/>
            <person name="Haridas S."/>
            <person name="Kuo A."/>
            <person name="Pangilinan J."/>
            <person name="Riley R."/>
            <person name="Labutti K."/>
            <person name="Andreopoulos B."/>
            <person name="Lipzen A."/>
            <person name="Chen C."/>
            <person name="Yanf M."/>
            <person name="Daum C."/>
            <person name="Ng V."/>
            <person name="Clum A."/>
            <person name="Steindorff A."/>
            <person name="Ohm R."/>
            <person name="Martin F."/>
            <person name="Silar P."/>
            <person name="Natvig D."/>
            <person name="Lalanne C."/>
            <person name="Gautier V."/>
            <person name="Ament-Velasquez S.L."/>
            <person name="Kruys A."/>
            <person name="Hutchinson M.I."/>
            <person name="Powell A.J."/>
            <person name="Barry K."/>
            <person name="Miller A.N."/>
            <person name="Grigoriev I.V."/>
            <person name="Debuchy R."/>
            <person name="Gladieux P."/>
            <person name="Thoren M.H."/>
            <person name="Johannesson H."/>
        </authorList>
    </citation>
    <scope>NUCLEOTIDE SEQUENCE</scope>
    <source>
        <strain evidence="12">PSN324</strain>
    </source>
</reference>
<feature type="transmembrane region" description="Helical" evidence="11">
    <location>
        <begin position="249"/>
        <end position="269"/>
    </location>
</feature>
<evidence type="ECO:0000256" key="1">
    <source>
        <dbReference type="ARBA" id="ARBA00004141"/>
    </source>
</evidence>
<dbReference type="Pfam" id="PF02076">
    <property type="entry name" value="STE3"/>
    <property type="match status" value="1"/>
</dbReference>
<dbReference type="GO" id="GO:0004932">
    <property type="term" value="F:mating-type factor pheromone receptor activity"/>
    <property type="evidence" value="ECO:0007669"/>
    <property type="project" value="InterPro"/>
</dbReference>
<organism evidence="12 13">
    <name type="scientific">Cladorrhinum samala</name>
    <dbReference type="NCBI Taxonomy" id="585594"/>
    <lineage>
        <taxon>Eukaryota</taxon>
        <taxon>Fungi</taxon>
        <taxon>Dikarya</taxon>
        <taxon>Ascomycota</taxon>
        <taxon>Pezizomycotina</taxon>
        <taxon>Sordariomycetes</taxon>
        <taxon>Sordariomycetidae</taxon>
        <taxon>Sordariales</taxon>
        <taxon>Podosporaceae</taxon>
        <taxon>Cladorrhinum</taxon>
    </lineage>
</organism>
<evidence type="ECO:0000256" key="4">
    <source>
        <dbReference type="ARBA" id="ARBA00022692"/>
    </source>
</evidence>
<keyword evidence="5 11" id="KW-1133">Transmembrane helix</keyword>
<dbReference type="Proteomes" id="UP001321749">
    <property type="component" value="Unassembled WGS sequence"/>
</dbReference>
<comment type="caution">
    <text evidence="12">The sequence shown here is derived from an EMBL/GenBank/DDBJ whole genome shotgun (WGS) entry which is preliminary data.</text>
</comment>